<evidence type="ECO:0000256" key="3">
    <source>
        <dbReference type="ARBA" id="ARBA00022840"/>
    </source>
</evidence>
<feature type="domain" description="Mur ligase C-terminal" evidence="4">
    <location>
        <begin position="916"/>
        <end position="1031"/>
    </location>
</feature>
<gene>
    <name evidence="6" type="primary">murF_2</name>
    <name evidence="6" type="ORF">NCTC10665_01756</name>
</gene>
<dbReference type="PANTHER" id="PTHR43024">
    <property type="entry name" value="UDP-N-ACETYLMURAMOYL-TRIPEPTIDE--D-ALANYL-D-ALANINE LIGASE"/>
    <property type="match status" value="1"/>
</dbReference>
<dbReference type="GO" id="GO:0047480">
    <property type="term" value="F:UDP-N-acetylmuramoyl-tripeptide-D-alanyl-D-alanine ligase activity"/>
    <property type="evidence" value="ECO:0007669"/>
    <property type="project" value="UniProtKB-EC"/>
</dbReference>
<evidence type="ECO:0000256" key="2">
    <source>
        <dbReference type="ARBA" id="ARBA00022741"/>
    </source>
</evidence>
<sequence length="1043" mass="117739">MTLFCSDISVSSTHDLAKISQKLCETLQNISSSTHNHQLSNYWLLSATDGIRRAKTTSFQVLSLVETDITFHLEKLAQKFNAPLKWLRLEWVSSTQETTWEALQQELRKYKRNYFRKGIAFKGKKYPWLLCSEMELNAHACFYNGADVGVAEVNKKNLQAYLKARHGSSEMPEFSDNMEILTFSTDGIFMDLSTKEIHRLSITPRQHGRRELQPLDKNNLQPIIKNLTTYLGNQVKENGRFEYGYFPVFGRTINTYNTLRHASSTYALIEGYEFCRTYQTGNLTKLKQQIEATLEYFIKSFIRYYPNNLAYVIEINNEIKLGANAVAILALVKYIQVFPDSPNNKHYLTLAEALAEGIAFMQQSDGSFVHILNATDLSIIAKNRVIYYDGEAAFGLMRLYNLTLNHRWLDIVMNAFNYFISAGHHKTHDHWLSYCSNELIQHCPAEKYFRFAVDNIKDYTHFIEKRITTFPTLLELSMAFHKMLLKLDEFPQFSHVLDGFDVGQFYHALHTRANYLLNGIFFPEIAMFYKLPSSILWGAFIRHHAFRVRIDDVEHYLSGLVAYHQLLSDNNYPKLAQKTGTDLVTPHCSLTAQGVAAATSGKWIIPPPNDWLATGVAIHTLGFKPGSLLVARGKNMDKGFLTLPSVRSLISKGACGIITDDSTHYLDFGIPVLQVQNVRQATLDLGAWARKHFSGRVIGITGSAGKTTTVAMMAAALKSSKQVGHTIKSANLPIGIAWNMASLRSDLDYWVMEMAIGQMTLNSQITRPDIALITNIAPAHLEYHDNVENIALKKARIFDAMKPGSYAIICRDIDQFDLIAEKAALRGLKVISYGESKNADMRLLSYEKGIATISINNEKLSLKLKTAGRHMALNAVAVLTVAYLEKFSLKEIVAALEEFEAVDGRGNIFMSEIEGHRVTVYNEAYNANPLSMKAALEAFADNMINSDLKILVVGDMLELGYNSEHLHRLIIERIALLPIKRIILVGKEMCKHAKWLETQDKIVLTAKDKIVATEHLAKIAQTGDHVFLKASNGVGLHSLFKRI</sequence>
<dbReference type="SUPFAM" id="SSF53623">
    <property type="entry name" value="MurD-like peptide ligases, catalytic domain"/>
    <property type="match status" value="1"/>
</dbReference>
<dbReference type="Proteomes" id="UP000268879">
    <property type="component" value="Chromosome"/>
</dbReference>
<protein>
    <submittedName>
        <fullName evidence="6">UDP-N-acetylmuramoyl-tripeptide--D-alanyl-D-alanine ligase</fullName>
        <ecNumber evidence="6">6.3.2.10</ecNumber>
    </submittedName>
</protein>
<dbReference type="Pfam" id="PF02875">
    <property type="entry name" value="Mur_ligase_C"/>
    <property type="match status" value="1"/>
</dbReference>
<dbReference type="SUPFAM" id="SSF53244">
    <property type="entry name" value="MurD-like peptide ligases, peptide-binding domain"/>
    <property type="match status" value="1"/>
</dbReference>
<dbReference type="RefSeq" id="WP_126471559.1">
    <property type="nucleotide sequence ID" value="NZ_LR134481.1"/>
</dbReference>
<evidence type="ECO:0000259" key="5">
    <source>
        <dbReference type="Pfam" id="PF08245"/>
    </source>
</evidence>
<dbReference type="Gene3D" id="3.90.190.20">
    <property type="entry name" value="Mur ligase, C-terminal domain"/>
    <property type="match status" value="1"/>
</dbReference>
<dbReference type="EMBL" id="LR134481">
    <property type="protein sequence ID" value="VEI32892.1"/>
    <property type="molecule type" value="Genomic_DNA"/>
</dbReference>
<feature type="domain" description="Mur ligase central" evidence="5">
    <location>
        <begin position="700"/>
        <end position="882"/>
    </location>
</feature>
<dbReference type="AlphaFoldDB" id="A0A3S4XKR8"/>
<evidence type="ECO:0000256" key="1">
    <source>
        <dbReference type="ARBA" id="ARBA00022598"/>
    </source>
</evidence>
<evidence type="ECO:0000313" key="7">
    <source>
        <dbReference type="Proteomes" id="UP000268879"/>
    </source>
</evidence>
<dbReference type="InterPro" id="IPR051046">
    <property type="entry name" value="MurCDEF_CellWall_CoF430Synth"/>
</dbReference>
<dbReference type="InterPro" id="IPR008928">
    <property type="entry name" value="6-hairpin_glycosidase_sf"/>
</dbReference>
<evidence type="ECO:0000313" key="6">
    <source>
        <dbReference type="EMBL" id="VEI32892.1"/>
    </source>
</evidence>
<keyword evidence="2" id="KW-0547">Nucleotide-binding</keyword>
<dbReference type="InterPro" id="IPR036615">
    <property type="entry name" value="Mur_ligase_C_dom_sf"/>
</dbReference>
<evidence type="ECO:0000259" key="4">
    <source>
        <dbReference type="Pfam" id="PF02875"/>
    </source>
</evidence>
<reference evidence="6 7" key="1">
    <citation type="submission" date="2018-12" db="EMBL/GenBank/DDBJ databases">
        <authorList>
            <consortium name="Pathogen Informatics"/>
        </authorList>
    </citation>
    <scope>NUCLEOTIDE SEQUENCE [LARGE SCALE GENOMIC DNA]</scope>
    <source>
        <strain evidence="6 7">NCTC10665</strain>
    </source>
</reference>
<dbReference type="InterPro" id="IPR013221">
    <property type="entry name" value="Mur_ligase_cen"/>
</dbReference>
<keyword evidence="3" id="KW-0067">ATP-binding</keyword>
<name>A0A3S4XKR8_HAEPA</name>
<accession>A0A3S4XKR8</accession>
<dbReference type="InterPro" id="IPR004101">
    <property type="entry name" value="Mur_ligase_C"/>
</dbReference>
<dbReference type="GO" id="GO:0005524">
    <property type="term" value="F:ATP binding"/>
    <property type="evidence" value="ECO:0007669"/>
    <property type="project" value="UniProtKB-KW"/>
</dbReference>
<dbReference type="Pfam" id="PF08245">
    <property type="entry name" value="Mur_ligase_M"/>
    <property type="match status" value="1"/>
</dbReference>
<proteinExistence type="predicted"/>
<dbReference type="GO" id="GO:0005975">
    <property type="term" value="P:carbohydrate metabolic process"/>
    <property type="evidence" value="ECO:0007669"/>
    <property type="project" value="InterPro"/>
</dbReference>
<organism evidence="6 7">
    <name type="scientific">Haemophilus parainfluenzae</name>
    <dbReference type="NCBI Taxonomy" id="729"/>
    <lineage>
        <taxon>Bacteria</taxon>
        <taxon>Pseudomonadati</taxon>
        <taxon>Pseudomonadota</taxon>
        <taxon>Gammaproteobacteria</taxon>
        <taxon>Pasteurellales</taxon>
        <taxon>Pasteurellaceae</taxon>
        <taxon>Haemophilus</taxon>
    </lineage>
</organism>
<keyword evidence="1 6" id="KW-0436">Ligase</keyword>
<dbReference type="InterPro" id="IPR036565">
    <property type="entry name" value="Mur-like_cat_sf"/>
</dbReference>
<dbReference type="EC" id="6.3.2.10" evidence="6"/>
<dbReference type="Gene3D" id="3.40.1190.10">
    <property type="entry name" value="Mur-like, catalytic domain"/>
    <property type="match status" value="1"/>
</dbReference>
<dbReference type="SUPFAM" id="SSF48208">
    <property type="entry name" value="Six-hairpin glycosidases"/>
    <property type="match status" value="1"/>
</dbReference>
<dbReference type="PANTHER" id="PTHR43024:SF1">
    <property type="entry name" value="UDP-N-ACETYLMURAMOYL-TRIPEPTIDE--D-ALANYL-D-ALANINE LIGASE"/>
    <property type="match status" value="1"/>
</dbReference>